<dbReference type="InterPro" id="IPR050279">
    <property type="entry name" value="Plant_def-hormone_signal"/>
</dbReference>
<feature type="domain" description="Bet v I/Major latex protein" evidence="3">
    <location>
        <begin position="18"/>
        <end position="143"/>
    </location>
</feature>
<evidence type="ECO:0000256" key="1">
    <source>
        <dbReference type="ARBA" id="ARBA00009744"/>
    </source>
</evidence>
<feature type="domain" description="Bet v I/Major latex protein" evidence="3">
    <location>
        <begin position="195"/>
        <end position="318"/>
    </location>
</feature>
<dbReference type="SUPFAM" id="SSF55961">
    <property type="entry name" value="Bet v1-like"/>
    <property type="match status" value="2"/>
</dbReference>
<organism evidence="4 5">
    <name type="scientific">Deinandra increscens subsp. villosa</name>
    <dbReference type="NCBI Taxonomy" id="3103831"/>
    <lineage>
        <taxon>Eukaryota</taxon>
        <taxon>Viridiplantae</taxon>
        <taxon>Streptophyta</taxon>
        <taxon>Embryophyta</taxon>
        <taxon>Tracheophyta</taxon>
        <taxon>Spermatophyta</taxon>
        <taxon>Magnoliopsida</taxon>
        <taxon>eudicotyledons</taxon>
        <taxon>Gunneridae</taxon>
        <taxon>Pentapetalae</taxon>
        <taxon>asterids</taxon>
        <taxon>campanulids</taxon>
        <taxon>Asterales</taxon>
        <taxon>Asteraceae</taxon>
        <taxon>Asteroideae</taxon>
        <taxon>Heliantheae alliance</taxon>
        <taxon>Madieae</taxon>
        <taxon>Madiinae</taxon>
        <taxon>Deinandra</taxon>
    </lineage>
</organism>
<proteinExistence type="inferred from homology"/>
<dbReference type="InterPro" id="IPR000916">
    <property type="entry name" value="Bet_v_I/MLP"/>
</dbReference>
<evidence type="ECO:0000313" key="4">
    <source>
        <dbReference type="EMBL" id="KAK9064008.1"/>
    </source>
</evidence>
<gene>
    <name evidence="4" type="ORF">SSX86_017880</name>
</gene>
<dbReference type="GO" id="GO:0006952">
    <property type="term" value="P:defense response"/>
    <property type="evidence" value="ECO:0007669"/>
    <property type="project" value="InterPro"/>
</dbReference>
<accession>A0AAP0D0C1</accession>
<dbReference type="GO" id="GO:0009820">
    <property type="term" value="P:alkaloid metabolic process"/>
    <property type="evidence" value="ECO:0007669"/>
    <property type="project" value="UniProtKB-KW"/>
</dbReference>
<dbReference type="GO" id="GO:0009738">
    <property type="term" value="P:abscisic acid-activated signaling pathway"/>
    <property type="evidence" value="ECO:0007669"/>
    <property type="project" value="TreeGrafter"/>
</dbReference>
<dbReference type="PANTHER" id="PTHR31213:SF19">
    <property type="entry name" value="BET V I_MAJOR LATEX PROTEIN DOMAIN-CONTAINING PROTEIN"/>
    <property type="match status" value="1"/>
</dbReference>
<name>A0AAP0D0C1_9ASTR</name>
<dbReference type="GO" id="GO:0004864">
    <property type="term" value="F:protein phosphatase inhibitor activity"/>
    <property type="evidence" value="ECO:0007669"/>
    <property type="project" value="TreeGrafter"/>
</dbReference>
<keyword evidence="2" id="KW-0017">Alkaloid metabolism</keyword>
<evidence type="ECO:0000256" key="2">
    <source>
        <dbReference type="ARBA" id="ARBA00022589"/>
    </source>
</evidence>
<comment type="caution">
    <text evidence="4">The sequence shown here is derived from an EMBL/GenBank/DDBJ whole genome shotgun (WGS) entry which is preliminary data.</text>
</comment>
<evidence type="ECO:0000259" key="3">
    <source>
        <dbReference type="Pfam" id="PF00407"/>
    </source>
</evidence>
<dbReference type="InterPro" id="IPR023393">
    <property type="entry name" value="START-like_dom_sf"/>
</dbReference>
<dbReference type="GO" id="GO:0005634">
    <property type="term" value="C:nucleus"/>
    <property type="evidence" value="ECO:0007669"/>
    <property type="project" value="TreeGrafter"/>
</dbReference>
<dbReference type="GO" id="GO:0038023">
    <property type="term" value="F:signaling receptor activity"/>
    <property type="evidence" value="ECO:0007669"/>
    <property type="project" value="TreeGrafter"/>
</dbReference>
<dbReference type="EMBL" id="JBCNJP010000018">
    <property type="protein sequence ID" value="KAK9064008.1"/>
    <property type="molecule type" value="Genomic_DNA"/>
</dbReference>
<dbReference type="Gene3D" id="3.30.530.20">
    <property type="match status" value="2"/>
</dbReference>
<sequence length="343" mass="38468">MRREIPTTETNRSINVFGTQTADVEIKASSSKTWDVYSTLKVYSVIQSELSHLIGLDVVEGSGEETTISKITPHPDVSTLPAYKEKSTKIDHENKVKVLEVIEGGYLDLGFTCYRTKYELIETEKEDSTTIRVTIEYEGPEEMCATMDIAPVLKVLEVINDCIHTSINCKNHQTTKQPINIKFLPQINQLINMKQTAEVEIKASSSKTWDVYSTLKVYSVIQAELSHLIALDVVEGSGEETTISKITPHPDVSPLPAYKEKSTKIDHENKVKVLEVIEGGYLDIGFTAFRTIYELVETGKEDSTIIRVTIEYEGPEEVCATMDIAPVMKVLEVINHCIVNDKY</sequence>
<dbReference type="Proteomes" id="UP001408789">
    <property type="component" value="Unassembled WGS sequence"/>
</dbReference>
<dbReference type="GO" id="GO:0005737">
    <property type="term" value="C:cytoplasm"/>
    <property type="evidence" value="ECO:0007669"/>
    <property type="project" value="TreeGrafter"/>
</dbReference>
<dbReference type="PANTHER" id="PTHR31213">
    <property type="entry name" value="OS08G0374000 PROTEIN-RELATED"/>
    <property type="match status" value="1"/>
</dbReference>
<evidence type="ECO:0000313" key="5">
    <source>
        <dbReference type="Proteomes" id="UP001408789"/>
    </source>
</evidence>
<dbReference type="GO" id="GO:0010427">
    <property type="term" value="F:abscisic acid binding"/>
    <property type="evidence" value="ECO:0007669"/>
    <property type="project" value="TreeGrafter"/>
</dbReference>
<protein>
    <recommendedName>
        <fullName evidence="3">Bet v I/Major latex protein domain-containing protein</fullName>
    </recommendedName>
</protein>
<dbReference type="AlphaFoldDB" id="A0AAP0D0C1"/>
<reference evidence="4 5" key="1">
    <citation type="submission" date="2024-04" db="EMBL/GenBank/DDBJ databases">
        <title>The reference genome of an endangered Asteraceae, Deinandra increscens subsp. villosa, native to the Central Coast of California.</title>
        <authorList>
            <person name="Guilliams M."/>
            <person name="Hasenstab-Lehman K."/>
            <person name="Meyer R."/>
            <person name="Mcevoy S."/>
        </authorList>
    </citation>
    <scope>NUCLEOTIDE SEQUENCE [LARGE SCALE GENOMIC DNA]</scope>
    <source>
        <tissue evidence="4">Leaf</tissue>
    </source>
</reference>
<keyword evidence="5" id="KW-1185">Reference proteome</keyword>
<dbReference type="Pfam" id="PF00407">
    <property type="entry name" value="Bet_v_1"/>
    <property type="match status" value="2"/>
</dbReference>
<comment type="similarity">
    <text evidence="1">Belongs to the BetVI family.</text>
</comment>